<dbReference type="EMBL" id="CP114014">
    <property type="protein sequence ID" value="XAY04880.1"/>
    <property type="molecule type" value="Genomic_DNA"/>
</dbReference>
<gene>
    <name evidence="6" type="ORF">DSM112329_01718</name>
</gene>
<name>A0AAU7ATA4_9ACTN</name>
<feature type="domain" description="HTH tetR-type" evidence="5">
    <location>
        <begin position="12"/>
        <end position="72"/>
    </location>
</feature>
<dbReference type="PANTHER" id="PTHR30055:SF234">
    <property type="entry name" value="HTH-TYPE TRANSCRIPTIONAL REGULATOR BETI"/>
    <property type="match status" value="1"/>
</dbReference>
<dbReference type="Pfam" id="PF00440">
    <property type="entry name" value="TetR_N"/>
    <property type="match status" value="1"/>
</dbReference>
<dbReference type="PROSITE" id="PS50977">
    <property type="entry name" value="HTH_TETR_2"/>
    <property type="match status" value="1"/>
</dbReference>
<evidence type="ECO:0000313" key="6">
    <source>
        <dbReference type="EMBL" id="XAY04880.1"/>
    </source>
</evidence>
<dbReference type="SUPFAM" id="SSF46689">
    <property type="entry name" value="Homeodomain-like"/>
    <property type="match status" value="1"/>
</dbReference>
<dbReference type="AlphaFoldDB" id="A0AAU7ATA4"/>
<evidence type="ECO:0000256" key="4">
    <source>
        <dbReference type="PROSITE-ProRule" id="PRU00335"/>
    </source>
</evidence>
<organism evidence="6">
    <name type="scientific">Paraconexibacter sp. AEG42_29</name>
    <dbReference type="NCBI Taxonomy" id="2997339"/>
    <lineage>
        <taxon>Bacteria</taxon>
        <taxon>Bacillati</taxon>
        <taxon>Actinomycetota</taxon>
        <taxon>Thermoleophilia</taxon>
        <taxon>Solirubrobacterales</taxon>
        <taxon>Paraconexibacteraceae</taxon>
        <taxon>Paraconexibacter</taxon>
    </lineage>
</organism>
<keyword evidence="3" id="KW-0804">Transcription</keyword>
<accession>A0AAU7ATA4</accession>
<dbReference type="GO" id="GO:0000976">
    <property type="term" value="F:transcription cis-regulatory region binding"/>
    <property type="evidence" value="ECO:0007669"/>
    <property type="project" value="TreeGrafter"/>
</dbReference>
<keyword evidence="1" id="KW-0805">Transcription regulation</keyword>
<evidence type="ECO:0000259" key="5">
    <source>
        <dbReference type="PROSITE" id="PS50977"/>
    </source>
</evidence>
<evidence type="ECO:0000256" key="1">
    <source>
        <dbReference type="ARBA" id="ARBA00023015"/>
    </source>
</evidence>
<protein>
    <recommendedName>
        <fullName evidence="5">HTH tetR-type domain-containing protein</fullName>
    </recommendedName>
</protein>
<dbReference type="RefSeq" id="WP_354701406.1">
    <property type="nucleotide sequence ID" value="NZ_CP114014.1"/>
</dbReference>
<reference evidence="6" key="1">
    <citation type="submission" date="2022-12" db="EMBL/GenBank/DDBJ databases">
        <title>Paraconexibacter alkalitolerans sp. nov. and Baekduia alba sp. nov., isolated from soil and emended description of the genera Paraconexibacter (Chun et al., 2020) and Baekduia (An et al., 2020).</title>
        <authorList>
            <person name="Vieira S."/>
            <person name="Huber K.J."/>
            <person name="Geppert A."/>
            <person name="Wolf J."/>
            <person name="Neumann-Schaal M."/>
            <person name="Muesken M."/>
            <person name="Overmann J."/>
        </authorList>
    </citation>
    <scope>NUCLEOTIDE SEQUENCE</scope>
    <source>
        <strain evidence="6">AEG42_29</strain>
    </source>
</reference>
<evidence type="ECO:0000256" key="2">
    <source>
        <dbReference type="ARBA" id="ARBA00023125"/>
    </source>
</evidence>
<dbReference type="PRINTS" id="PR00455">
    <property type="entry name" value="HTHTETR"/>
</dbReference>
<dbReference type="InterPro" id="IPR050109">
    <property type="entry name" value="HTH-type_TetR-like_transc_reg"/>
</dbReference>
<proteinExistence type="predicted"/>
<dbReference type="InterPro" id="IPR009057">
    <property type="entry name" value="Homeodomain-like_sf"/>
</dbReference>
<dbReference type="PANTHER" id="PTHR30055">
    <property type="entry name" value="HTH-TYPE TRANSCRIPTIONAL REGULATOR RUTR"/>
    <property type="match status" value="1"/>
</dbReference>
<dbReference type="Gene3D" id="1.10.10.60">
    <property type="entry name" value="Homeodomain-like"/>
    <property type="match status" value="1"/>
</dbReference>
<evidence type="ECO:0000256" key="3">
    <source>
        <dbReference type="ARBA" id="ARBA00023163"/>
    </source>
</evidence>
<dbReference type="KEGG" id="parq:DSM112329_01718"/>
<sequence>MSEQRTTRRSTEQVRALIISAAAEEFGGRGFEQTTMRTVADAAGISPSVLHRHFPSKDRLFAATTLTPFIASVEEFAASWQQQLASERSEHEIMTDLIRDLYRHLNEHRLTLVRLISMPDLTDGELVDALRDGLTQVIASLKPIGDHEADRAGWFSRDVVERAVSMTLTLMTGLVLMRPWIEPDAEEDELVQAATNYALHGIRLAP</sequence>
<keyword evidence="2 4" id="KW-0238">DNA-binding</keyword>
<dbReference type="InterPro" id="IPR001647">
    <property type="entry name" value="HTH_TetR"/>
</dbReference>
<dbReference type="Gene3D" id="1.10.357.10">
    <property type="entry name" value="Tetracycline Repressor, domain 2"/>
    <property type="match status" value="1"/>
</dbReference>
<dbReference type="GO" id="GO:0003700">
    <property type="term" value="F:DNA-binding transcription factor activity"/>
    <property type="evidence" value="ECO:0007669"/>
    <property type="project" value="TreeGrafter"/>
</dbReference>
<feature type="DNA-binding region" description="H-T-H motif" evidence="4">
    <location>
        <begin position="35"/>
        <end position="54"/>
    </location>
</feature>